<dbReference type="Gene3D" id="2.60.120.340">
    <property type="entry name" value="Nucleoplasmin core domain"/>
    <property type="match status" value="1"/>
</dbReference>
<organism evidence="2 3">
    <name type="scientific">Arabis nemorensis</name>
    <dbReference type="NCBI Taxonomy" id="586526"/>
    <lineage>
        <taxon>Eukaryota</taxon>
        <taxon>Viridiplantae</taxon>
        <taxon>Streptophyta</taxon>
        <taxon>Embryophyta</taxon>
        <taxon>Tracheophyta</taxon>
        <taxon>Spermatophyta</taxon>
        <taxon>Magnoliopsida</taxon>
        <taxon>eudicotyledons</taxon>
        <taxon>Gunneridae</taxon>
        <taxon>Pentapetalae</taxon>
        <taxon>rosids</taxon>
        <taxon>malvids</taxon>
        <taxon>Brassicales</taxon>
        <taxon>Brassicaceae</taxon>
        <taxon>Arabideae</taxon>
        <taxon>Arabis</taxon>
    </lineage>
</organism>
<feature type="domain" description="Nucleoplasmin-like" evidence="1">
    <location>
        <begin position="9"/>
        <end position="97"/>
    </location>
</feature>
<dbReference type="InterPro" id="IPR041232">
    <property type="entry name" value="NPL"/>
</dbReference>
<dbReference type="EMBL" id="CABITT030000002">
    <property type="protein sequence ID" value="VVA95660.1"/>
    <property type="molecule type" value="Genomic_DNA"/>
</dbReference>
<accession>A0A565B2Y1</accession>
<protein>
    <recommendedName>
        <fullName evidence="1">Nucleoplasmin-like domain-containing protein</fullName>
    </recommendedName>
</protein>
<gene>
    <name evidence="2" type="ORF">ANE_LOCUS6105</name>
</gene>
<evidence type="ECO:0000313" key="3">
    <source>
        <dbReference type="Proteomes" id="UP000489600"/>
    </source>
</evidence>
<evidence type="ECO:0000313" key="2">
    <source>
        <dbReference type="EMBL" id="VVA95660.1"/>
    </source>
</evidence>
<dbReference type="Proteomes" id="UP000489600">
    <property type="component" value="Unassembled WGS sequence"/>
</dbReference>
<proteinExistence type="predicted"/>
<sequence length="122" mass="13377">MFSLRIATVEVKSGASLRVDPVEGKSVHISQATLGKSDTNENVSVQLYMKAGDHKIGIGTLPNGKIPQLSMQILLDKGFELSHSWKNGSVHFSGYVIGPTEPYPFNCLNIPCYRLSNPYKLV</sequence>
<dbReference type="OrthoDB" id="2019803at2759"/>
<dbReference type="AlphaFoldDB" id="A0A565B2Y1"/>
<name>A0A565B2Y1_9BRAS</name>
<keyword evidence="3" id="KW-1185">Reference proteome</keyword>
<comment type="caution">
    <text evidence="2">The sequence shown here is derived from an EMBL/GenBank/DDBJ whole genome shotgun (WGS) entry which is preliminary data.</text>
</comment>
<reference evidence="2" key="1">
    <citation type="submission" date="2019-07" db="EMBL/GenBank/DDBJ databases">
        <authorList>
            <person name="Dittberner H."/>
        </authorList>
    </citation>
    <scope>NUCLEOTIDE SEQUENCE [LARGE SCALE GENOMIC DNA]</scope>
</reference>
<dbReference type="Pfam" id="PF17800">
    <property type="entry name" value="NPL"/>
    <property type="match status" value="1"/>
</dbReference>
<evidence type="ECO:0000259" key="1">
    <source>
        <dbReference type="Pfam" id="PF17800"/>
    </source>
</evidence>